<keyword evidence="1" id="KW-1133">Transmembrane helix</keyword>
<sequence length="56" mass="6155">MDKRLELLKWLLNATGGKVNGKFLLAVAAVAVIVVVGFIAFRLILVDMVLSLRDSR</sequence>
<accession>A0ABW1CRA6</accession>
<dbReference type="EMBL" id="JBHSPA010000035">
    <property type="protein sequence ID" value="MFC5828107.1"/>
    <property type="molecule type" value="Genomic_DNA"/>
</dbReference>
<name>A0ABW1CRA6_9ACTN</name>
<keyword evidence="3" id="KW-1185">Reference proteome</keyword>
<reference evidence="3" key="1">
    <citation type="journal article" date="2019" name="Int. J. Syst. Evol. Microbiol.">
        <title>The Global Catalogue of Microorganisms (GCM) 10K type strain sequencing project: providing services to taxonomists for standard genome sequencing and annotation.</title>
        <authorList>
            <consortium name="The Broad Institute Genomics Platform"/>
            <consortium name="The Broad Institute Genome Sequencing Center for Infectious Disease"/>
            <person name="Wu L."/>
            <person name="Ma J."/>
        </authorList>
    </citation>
    <scope>NUCLEOTIDE SEQUENCE [LARGE SCALE GENOMIC DNA]</scope>
    <source>
        <strain evidence="3">CCUG 53903</strain>
    </source>
</reference>
<gene>
    <name evidence="2" type="ORF">ACFPZ3_29940</name>
</gene>
<keyword evidence="1" id="KW-0812">Transmembrane</keyword>
<dbReference type="RefSeq" id="WP_379517612.1">
    <property type="nucleotide sequence ID" value="NZ_JBHSPA010000035.1"/>
</dbReference>
<organism evidence="2 3">
    <name type="scientific">Nonomuraea insulae</name>
    <dbReference type="NCBI Taxonomy" id="1616787"/>
    <lineage>
        <taxon>Bacteria</taxon>
        <taxon>Bacillati</taxon>
        <taxon>Actinomycetota</taxon>
        <taxon>Actinomycetes</taxon>
        <taxon>Streptosporangiales</taxon>
        <taxon>Streptosporangiaceae</taxon>
        <taxon>Nonomuraea</taxon>
    </lineage>
</organism>
<evidence type="ECO:0000313" key="2">
    <source>
        <dbReference type="EMBL" id="MFC5828107.1"/>
    </source>
</evidence>
<evidence type="ECO:0000256" key="1">
    <source>
        <dbReference type="SAM" id="Phobius"/>
    </source>
</evidence>
<keyword evidence="1" id="KW-0472">Membrane</keyword>
<protein>
    <submittedName>
        <fullName evidence="2">Uncharacterized protein</fullName>
    </submittedName>
</protein>
<evidence type="ECO:0000313" key="3">
    <source>
        <dbReference type="Proteomes" id="UP001596058"/>
    </source>
</evidence>
<proteinExistence type="predicted"/>
<comment type="caution">
    <text evidence="2">The sequence shown here is derived from an EMBL/GenBank/DDBJ whole genome shotgun (WGS) entry which is preliminary data.</text>
</comment>
<dbReference type="Proteomes" id="UP001596058">
    <property type="component" value="Unassembled WGS sequence"/>
</dbReference>
<feature type="transmembrane region" description="Helical" evidence="1">
    <location>
        <begin position="23"/>
        <end position="46"/>
    </location>
</feature>